<evidence type="ECO:0000313" key="6">
    <source>
        <dbReference type="Proteomes" id="UP000886520"/>
    </source>
</evidence>
<evidence type="ECO:0000256" key="1">
    <source>
        <dbReference type="ARBA" id="ARBA00005257"/>
    </source>
</evidence>
<organism evidence="5 6">
    <name type="scientific">Adiantum capillus-veneris</name>
    <name type="common">Maidenhair fern</name>
    <dbReference type="NCBI Taxonomy" id="13818"/>
    <lineage>
        <taxon>Eukaryota</taxon>
        <taxon>Viridiplantae</taxon>
        <taxon>Streptophyta</taxon>
        <taxon>Embryophyta</taxon>
        <taxon>Tracheophyta</taxon>
        <taxon>Polypodiopsida</taxon>
        <taxon>Polypodiidae</taxon>
        <taxon>Polypodiales</taxon>
        <taxon>Pteridineae</taxon>
        <taxon>Pteridaceae</taxon>
        <taxon>Vittarioideae</taxon>
        <taxon>Adiantum</taxon>
    </lineage>
</organism>
<dbReference type="InterPro" id="IPR001047">
    <property type="entry name" value="Ribosomal_eS8"/>
</dbReference>
<feature type="compositionally biased region" description="Polar residues" evidence="4">
    <location>
        <begin position="31"/>
        <end position="42"/>
    </location>
</feature>
<evidence type="ECO:0000256" key="2">
    <source>
        <dbReference type="ARBA" id="ARBA00022980"/>
    </source>
</evidence>
<keyword evidence="3" id="KW-0687">Ribonucleoprotein</keyword>
<gene>
    <name evidence="5" type="ORF">GOP47_0009173</name>
</gene>
<dbReference type="Proteomes" id="UP000886520">
    <property type="component" value="Chromosome 9"/>
</dbReference>
<evidence type="ECO:0000256" key="3">
    <source>
        <dbReference type="ARBA" id="ARBA00023274"/>
    </source>
</evidence>
<dbReference type="FunFam" id="1.10.168.20:FF:000002">
    <property type="entry name" value="40S ribosomal protein S8"/>
    <property type="match status" value="1"/>
</dbReference>
<feature type="compositionally biased region" description="Basic residues" evidence="4">
    <location>
        <begin position="9"/>
        <end position="26"/>
    </location>
</feature>
<dbReference type="AlphaFoldDB" id="A0A9D4ZIF7"/>
<protein>
    <submittedName>
        <fullName evidence="5">Uncharacterized protein</fullName>
    </submittedName>
</protein>
<accession>A0A9D4ZIF7</accession>
<keyword evidence="2" id="KW-0689">Ribosomal protein</keyword>
<sequence length="138" mass="15548">MGISQDSTHKRRATGGKKKTWHKKRKYELGQQPSMTKLSSNKTVDAAPFRQWYSQHYGVDLGKKKRATSAKKETEDTDATAGDGEKKQSKYVERKISARNEDRKLDAHLEDQIASGRLLACISSRLANVGEPVIIFLK</sequence>
<dbReference type="GO" id="GO:1990904">
    <property type="term" value="C:ribonucleoprotein complex"/>
    <property type="evidence" value="ECO:0007669"/>
    <property type="project" value="UniProtKB-KW"/>
</dbReference>
<reference evidence="5" key="1">
    <citation type="submission" date="2021-01" db="EMBL/GenBank/DDBJ databases">
        <title>Adiantum capillus-veneris genome.</title>
        <authorList>
            <person name="Fang Y."/>
            <person name="Liao Q."/>
        </authorList>
    </citation>
    <scope>NUCLEOTIDE SEQUENCE</scope>
    <source>
        <strain evidence="5">H3</strain>
        <tissue evidence="5">Leaf</tissue>
    </source>
</reference>
<dbReference type="GO" id="GO:0003735">
    <property type="term" value="F:structural constituent of ribosome"/>
    <property type="evidence" value="ECO:0007669"/>
    <property type="project" value="InterPro"/>
</dbReference>
<dbReference type="Pfam" id="PF01201">
    <property type="entry name" value="Ribosomal_S8e"/>
    <property type="match status" value="1"/>
</dbReference>
<dbReference type="GO" id="GO:0006412">
    <property type="term" value="P:translation"/>
    <property type="evidence" value="ECO:0007669"/>
    <property type="project" value="InterPro"/>
</dbReference>
<dbReference type="EMBL" id="JABFUD020000009">
    <property type="protein sequence ID" value="KAI5075097.1"/>
    <property type="molecule type" value="Genomic_DNA"/>
</dbReference>
<dbReference type="PROSITE" id="PS01193">
    <property type="entry name" value="RIBOSOMAL_S8E"/>
    <property type="match status" value="1"/>
</dbReference>
<keyword evidence="6" id="KW-1185">Reference proteome</keyword>
<feature type="compositionally biased region" description="Basic and acidic residues" evidence="4">
    <location>
        <begin position="83"/>
        <end position="92"/>
    </location>
</feature>
<dbReference type="PANTHER" id="PTHR10394">
    <property type="entry name" value="40S RIBOSOMAL PROTEIN S8"/>
    <property type="match status" value="1"/>
</dbReference>
<dbReference type="Gene3D" id="1.10.168.20">
    <property type="entry name" value="Ribosomal protein S8e, subdomain"/>
    <property type="match status" value="1"/>
</dbReference>
<dbReference type="OrthoDB" id="1703270at2759"/>
<dbReference type="InterPro" id="IPR022309">
    <property type="entry name" value="Ribosomal_Se8/biogenesis_NSA2"/>
</dbReference>
<comment type="caution">
    <text evidence="5">The sequence shown here is derived from an EMBL/GenBank/DDBJ whole genome shotgun (WGS) entry which is preliminary data.</text>
</comment>
<evidence type="ECO:0000313" key="5">
    <source>
        <dbReference type="EMBL" id="KAI5075097.1"/>
    </source>
</evidence>
<dbReference type="GO" id="GO:0005840">
    <property type="term" value="C:ribosome"/>
    <property type="evidence" value="ECO:0007669"/>
    <property type="project" value="UniProtKB-KW"/>
</dbReference>
<dbReference type="InterPro" id="IPR018283">
    <property type="entry name" value="Ribosomal_eS8_CS"/>
</dbReference>
<feature type="region of interest" description="Disordered" evidence="4">
    <location>
        <begin position="1"/>
        <end position="42"/>
    </location>
</feature>
<comment type="similarity">
    <text evidence="1">Belongs to the eukaryotic ribosomal protein eS8 family.</text>
</comment>
<feature type="region of interest" description="Disordered" evidence="4">
    <location>
        <begin position="62"/>
        <end position="92"/>
    </location>
</feature>
<dbReference type="InterPro" id="IPR042563">
    <property type="entry name" value="Ribosomal_protein_eS8_euk"/>
</dbReference>
<name>A0A9D4ZIF7_ADICA</name>
<evidence type="ECO:0000256" key="4">
    <source>
        <dbReference type="SAM" id="MobiDB-lite"/>
    </source>
</evidence>
<proteinExistence type="inferred from homology"/>